<dbReference type="RefSeq" id="WP_221598863.1">
    <property type="nucleotide sequence ID" value="NZ_JAIGNQ010000004.1"/>
</dbReference>
<dbReference type="SUPFAM" id="SSF54427">
    <property type="entry name" value="NTF2-like"/>
    <property type="match status" value="1"/>
</dbReference>
<proteinExistence type="predicted"/>
<dbReference type="InterPro" id="IPR032710">
    <property type="entry name" value="NTF2-like_dom_sf"/>
</dbReference>
<keyword evidence="2" id="KW-1185">Reference proteome</keyword>
<organism evidence="1 2">
    <name type="scientific">Qipengyuania pacifica</name>
    <dbReference type="NCBI Taxonomy" id="2860199"/>
    <lineage>
        <taxon>Bacteria</taxon>
        <taxon>Pseudomonadati</taxon>
        <taxon>Pseudomonadota</taxon>
        <taxon>Alphaproteobacteria</taxon>
        <taxon>Sphingomonadales</taxon>
        <taxon>Erythrobacteraceae</taxon>
        <taxon>Qipengyuania</taxon>
    </lineage>
</organism>
<dbReference type="Gene3D" id="3.10.450.50">
    <property type="match status" value="1"/>
</dbReference>
<accession>A0ABS7JK83</accession>
<protein>
    <recommendedName>
        <fullName evidence="3">DUF4440 domain-containing protein</fullName>
    </recommendedName>
</protein>
<sequence>MSQYDTEIDAFIDRVVEHGSNYRLSEMEELYTHDQSILFVSGERAVHRVSRSEMLAEFAARGEAGDKPLETTREVLHVEQQGDHATALLYRRMSSKAPAALYELRMRREGGNWKVSGETVVAFPQSGVSEDFLPPRQH</sequence>
<dbReference type="Proteomes" id="UP000776651">
    <property type="component" value="Unassembled WGS sequence"/>
</dbReference>
<evidence type="ECO:0008006" key="3">
    <source>
        <dbReference type="Google" id="ProtNLM"/>
    </source>
</evidence>
<dbReference type="EMBL" id="JAIGNQ010000004">
    <property type="protein sequence ID" value="MBX7489793.1"/>
    <property type="molecule type" value="Genomic_DNA"/>
</dbReference>
<evidence type="ECO:0000313" key="2">
    <source>
        <dbReference type="Proteomes" id="UP000776651"/>
    </source>
</evidence>
<evidence type="ECO:0000313" key="1">
    <source>
        <dbReference type="EMBL" id="MBX7489793.1"/>
    </source>
</evidence>
<name>A0ABS7JK83_9SPHN</name>
<reference evidence="1 2" key="1">
    <citation type="submission" date="2021-08" db="EMBL/GenBank/DDBJ databases">
        <title>Comparative Genomics Analysis of the Genus Qipengyuania Reveals Extensive Genetic Diversity and Metabolic Versatility, Including the Description of Fifteen Novel Species.</title>
        <authorList>
            <person name="Liu Y."/>
        </authorList>
    </citation>
    <scope>NUCLEOTIDE SEQUENCE [LARGE SCALE GENOMIC DNA]</scope>
    <source>
        <strain evidence="1 2">GH25</strain>
    </source>
</reference>
<gene>
    <name evidence="1" type="ORF">K3177_14895</name>
</gene>
<comment type="caution">
    <text evidence="1">The sequence shown here is derived from an EMBL/GenBank/DDBJ whole genome shotgun (WGS) entry which is preliminary data.</text>
</comment>